<evidence type="ECO:0000256" key="2">
    <source>
        <dbReference type="ARBA" id="ARBA00010004"/>
    </source>
</evidence>
<protein>
    <recommendedName>
        <fullName evidence="3">Flagellar FliJ protein</fullName>
    </recommendedName>
</protein>
<keyword evidence="5" id="KW-1003">Cell membrane</keyword>
<evidence type="ECO:0000256" key="6">
    <source>
        <dbReference type="ARBA" id="ARBA00022500"/>
    </source>
</evidence>
<keyword evidence="10" id="KW-1006">Bacterial flagellum protein export</keyword>
<sequence>MATIKAYNKILNHQENIKNQALLAYQQAINDFERSAEKLYLLLNKKEQVEKEYNYYLSSSGTVKTLATHYAFIEQIKERIYTVQVEVNQKRAVMEKKQQKLTEEHIEVKKFEKIIEKKQLKLQEQENYLEIQMMDEISTRQYFNHGNR</sequence>
<organism evidence="11 12">
    <name type="scientific">Amphibacillus indicireducens</name>
    <dbReference type="NCBI Taxonomy" id="1076330"/>
    <lineage>
        <taxon>Bacteria</taxon>
        <taxon>Bacillati</taxon>
        <taxon>Bacillota</taxon>
        <taxon>Bacilli</taxon>
        <taxon>Bacillales</taxon>
        <taxon>Bacillaceae</taxon>
        <taxon>Amphibacillus</taxon>
    </lineage>
</organism>
<evidence type="ECO:0000313" key="12">
    <source>
        <dbReference type="Proteomes" id="UP001501734"/>
    </source>
</evidence>
<evidence type="ECO:0000256" key="8">
    <source>
        <dbReference type="ARBA" id="ARBA00022927"/>
    </source>
</evidence>
<gene>
    <name evidence="11" type="ORF">GCM10022410_04040</name>
</gene>
<dbReference type="Pfam" id="PF02050">
    <property type="entry name" value="FliJ"/>
    <property type="match status" value="1"/>
</dbReference>
<evidence type="ECO:0000256" key="5">
    <source>
        <dbReference type="ARBA" id="ARBA00022475"/>
    </source>
</evidence>
<proteinExistence type="inferred from homology"/>
<evidence type="ECO:0000256" key="9">
    <source>
        <dbReference type="ARBA" id="ARBA00023136"/>
    </source>
</evidence>
<dbReference type="InterPro" id="IPR012823">
    <property type="entry name" value="Flagell_FliJ"/>
</dbReference>
<evidence type="ECO:0000256" key="3">
    <source>
        <dbReference type="ARBA" id="ARBA00020392"/>
    </source>
</evidence>
<keyword evidence="8" id="KW-0653">Protein transport</keyword>
<reference evidence="12" key="1">
    <citation type="journal article" date="2019" name="Int. J. Syst. Evol. Microbiol.">
        <title>The Global Catalogue of Microorganisms (GCM) 10K type strain sequencing project: providing services to taxonomists for standard genome sequencing and annotation.</title>
        <authorList>
            <consortium name="The Broad Institute Genomics Platform"/>
            <consortium name="The Broad Institute Genome Sequencing Center for Infectious Disease"/>
            <person name="Wu L."/>
            <person name="Ma J."/>
        </authorList>
    </citation>
    <scope>NUCLEOTIDE SEQUENCE [LARGE SCALE GENOMIC DNA]</scope>
    <source>
        <strain evidence="12">JCM 17250</strain>
    </source>
</reference>
<dbReference type="NCBIfam" id="TIGR02473">
    <property type="entry name" value="flagell_FliJ"/>
    <property type="match status" value="1"/>
</dbReference>
<evidence type="ECO:0000256" key="4">
    <source>
        <dbReference type="ARBA" id="ARBA00022448"/>
    </source>
</evidence>
<comment type="subcellular location">
    <subcellularLocation>
        <location evidence="1">Cell membrane</location>
        <topology evidence="1">Peripheral membrane protein</topology>
        <orientation evidence="1">Cytoplasmic side</orientation>
    </subcellularLocation>
</comment>
<accession>A0ABP7V5N1</accession>
<dbReference type="RefSeq" id="WP_344909817.1">
    <property type="nucleotide sequence ID" value="NZ_BAABDL010000017.1"/>
</dbReference>
<comment type="similarity">
    <text evidence="2">Belongs to the FliJ family.</text>
</comment>
<evidence type="ECO:0000313" key="11">
    <source>
        <dbReference type="EMBL" id="GAA4060081.1"/>
    </source>
</evidence>
<evidence type="ECO:0000256" key="7">
    <source>
        <dbReference type="ARBA" id="ARBA00022795"/>
    </source>
</evidence>
<keyword evidence="9" id="KW-0472">Membrane</keyword>
<dbReference type="Gene3D" id="1.10.287.1700">
    <property type="match status" value="1"/>
</dbReference>
<dbReference type="EMBL" id="BAABDL010000017">
    <property type="protein sequence ID" value="GAA4060081.1"/>
    <property type="molecule type" value="Genomic_DNA"/>
</dbReference>
<evidence type="ECO:0000256" key="10">
    <source>
        <dbReference type="ARBA" id="ARBA00023225"/>
    </source>
</evidence>
<keyword evidence="4" id="KW-0813">Transport</keyword>
<evidence type="ECO:0000256" key="1">
    <source>
        <dbReference type="ARBA" id="ARBA00004413"/>
    </source>
</evidence>
<dbReference type="Proteomes" id="UP001501734">
    <property type="component" value="Unassembled WGS sequence"/>
</dbReference>
<keyword evidence="12" id="KW-1185">Reference proteome</keyword>
<dbReference type="InterPro" id="IPR053716">
    <property type="entry name" value="Flag_assembly_chemotaxis_eff"/>
</dbReference>
<keyword evidence="6" id="KW-0145">Chemotaxis</keyword>
<comment type="caution">
    <text evidence="11">The sequence shown here is derived from an EMBL/GenBank/DDBJ whole genome shotgun (WGS) entry which is preliminary data.</text>
</comment>
<keyword evidence="7" id="KW-1005">Bacterial flagellum biogenesis</keyword>
<name>A0ABP7V5N1_9BACI</name>